<feature type="chain" id="PRO_5041361851" evidence="1">
    <location>
        <begin position="20"/>
        <end position="139"/>
    </location>
</feature>
<sequence>MIMITFEGGLCFAILMVSGQSPTNPRQFWGLNTASLKCPQNWKKHQGFEDWVVPTLLHSLSHLASNSRNVADVHPDKLIKESGKLTTAELLPRDKDVKLQRLPRSFGISSNMFNQGYIDELRLFLMKTEKNCQMKNVDA</sequence>
<dbReference type="Proteomes" id="UP001172457">
    <property type="component" value="Chromosome 3"/>
</dbReference>
<evidence type="ECO:0000256" key="1">
    <source>
        <dbReference type="SAM" id="SignalP"/>
    </source>
</evidence>
<organism evidence="2 3">
    <name type="scientific">Centaurea solstitialis</name>
    <name type="common">yellow star-thistle</name>
    <dbReference type="NCBI Taxonomy" id="347529"/>
    <lineage>
        <taxon>Eukaryota</taxon>
        <taxon>Viridiplantae</taxon>
        <taxon>Streptophyta</taxon>
        <taxon>Embryophyta</taxon>
        <taxon>Tracheophyta</taxon>
        <taxon>Spermatophyta</taxon>
        <taxon>Magnoliopsida</taxon>
        <taxon>eudicotyledons</taxon>
        <taxon>Gunneridae</taxon>
        <taxon>Pentapetalae</taxon>
        <taxon>asterids</taxon>
        <taxon>campanulids</taxon>
        <taxon>Asterales</taxon>
        <taxon>Asteraceae</taxon>
        <taxon>Carduoideae</taxon>
        <taxon>Cardueae</taxon>
        <taxon>Centaureinae</taxon>
        <taxon>Centaurea</taxon>
    </lineage>
</organism>
<keyword evidence="1" id="KW-0732">Signal</keyword>
<evidence type="ECO:0000313" key="2">
    <source>
        <dbReference type="EMBL" id="KAJ9555514.1"/>
    </source>
</evidence>
<comment type="caution">
    <text evidence="2">The sequence shown here is derived from an EMBL/GenBank/DDBJ whole genome shotgun (WGS) entry which is preliminary data.</text>
</comment>
<dbReference type="EMBL" id="JARYMX010000003">
    <property type="protein sequence ID" value="KAJ9555514.1"/>
    <property type="molecule type" value="Genomic_DNA"/>
</dbReference>
<proteinExistence type="predicted"/>
<evidence type="ECO:0000313" key="3">
    <source>
        <dbReference type="Proteomes" id="UP001172457"/>
    </source>
</evidence>
<gene>
    <name evidence="2" type="ORF">OSB04_010128</name>
</gene>
<dbReference type="AlphaFoldDB" id="A0AA38WMT8"/>
<feature type="signal peptide" evidence="1">
    <location>
        <begin position="1"/>
        <end position="19"/>
    </location>
</feature>
<accession>A0AA38WMT8</accession>
<reference evidence="2" key="1">
    <citation type="submission" date="2023-03" db="EMBL/GenBank/DDBJ databases">
        <title>Chromosome-scale reference genome and RAD-based genetic map of yellow starthistle (Centaurea solstitialis) reveal putative structural variation and QTLs associated with invader traits.</title>
        <authorList>
            <person name="Reatini B."/>
            <person name="Cang F.A."/>
            <person name="Jiang Q."/>
            <person name="Mckibben M.T.W."/>
            <person name="Barker M.S."/>
            <person name="Rieseberg L.H."/>
            <person name="Dlugosch K.M."/>
        </authorList>
    </citation>
    <scope>NUCLEOTIDE SEQUENCE</scope>
    <source>
        <strain evidence="2">CAN-66</strain>
        <tissue evidence="2">Leaf</tissue>
    </source>
</reference>
<keyword evidence="3" id="KW-1185">Reference proteome</keyword>
<name>A0AA38WMT8_9ASTR</name>
<protein>
    <submittedName>
        <fullName evidence="2">Uncharacterized protein</fullName>
    </submittedName>
</protein>